<accession>A0A834SEE3</accession>
<dbReference type="Proteomes" id="UP000634136">
    <property type="component" value="Unassembled WGS sequence"/>
</dbReference>
<protein>
    <submittedName>
        <fullName evidence="1">Uncharacterized protein</fullName>
    </submittedName>
</protein>
<dbReference type="AlphaFoldDB" id="A0A834SEE3"/>
<evidence type="ECO:0000313" key="2">
    <source>
        <dbReference type="Proteomes" id="UP000634136"/>
    </source>
</evidence>
<proteinExistence type="predicted"/>
<organism evidence="1 2">
    <name type="scientific">Senna tora</name>
    <dbReference type="NCBI Taxonomy" id="362788"/>
    <lineage>
        <taxon>Eukaryota</taxon>
        <taxon>Viridiplantae</taxon>
        <taxon>Streptophyta</taxon>
        <taxon>Embryophyta</taxon>
        <taxon>Tracheophyta</taxon>
        <taxon>Spermatophyta</taxon>
        <taxon>Magnoliopsida</taxon>
        <taxon>eudicotyledons</taxon>
        <taxon>Gunneridae</taxon>
        <taxon>Pentapetalae</taxon>
        <taxon>rosids</taxon>
        <taxon>fabids</taxon>
        <taxon>Fabales</taxon>
        <taxon>Fabaceae</taxon>
        <taxon>Caesalpinioideae</taxon>
        <taxon>Cassia clade</taxon>
        <taxon>Senna</taxon>
    </lineage>
</organism>
<sequence length="187" mass="21063">MRYPIFILIHKIESLFGGLGAVDPTFIFIDRIKSFLEGFRIKLFLEGFGHRIPDLHQIESFLEGDPTLICIDRIKLFLEGFRKPGLCAFLALSLSLKGFGNETPNLHAFIALTLFSENGNEIPRLQVFIALSRSLQEIQPSILLIKLSHSSKVSGARDLNFILIDRIKSSFGRFGAGDPTLNLIYRI</sequence>
<comment type="caution">
    <text evidence="1">The sequence shown here is derived from an EMBL/GenBank/DDBJ whole genome shotgun (WGS) entry which is preliminary data.</text>
</comment>
<keyword evidence="2" id="KW-1185">Reference proteome</keyword>
<name>A0A834SEE3_9FABA</name>
<gene>
    <name evidence="1" type="ORF">G2W53_041169</name>
</gene>
<evidence type="ECO:0000313" key="1">
    <source>
        <dbReference type="EMBL" id="KAF7802058.1"/>
    </source>
</evidence>
<reference evidence="1" key="1">
    <citation type="submission" date="2020-09" db="EMBL/GenBank/DDBJ databases">
        <title>Genome-Enabled Discovery of Anthraquinone Biosynthesis in Senna tora.</title>
        <authorList>
            <person name="Kang S.-H."/>
            <person name="Pandey R.P."/>
            <person name="Lee C.-M."/>
            <person name="Sim J.-S."/>
            <person name="Jeong J.-T."/>
            <person name="Choi B.-S."/>
            <person name="Jung M."/>
            <person name="Ginzburg D."/>
            <person name="Zhao K."/>
            <person name="Won S.Y."/>
            <person name="Oh T.-J."/>
            <person name="Yu Y."/>
            <person name="Kim N.-H."/>
            <person name="Lee O.R."/>
            <person name="Lee T.-H."/>
            <person name="Bashyal P."/>
            <person name="Kim T.-S."/>
            <person name="Lee W.-H."/>
            <person name="Kawkins C."/>
            <person name="Kim C.-K."/>
            <person name="Kim J.S."/>
            <person name="Ahn B.O."/>
            <person name="Rhee S.Y."/>
            <person name="Sohng J.K."/>
        </authorList>
    </citation>
    <scope>NUCLEOTIDE SEQUENCE</scope>
    <source>
        <tissue evidence="1">Leaf</tissue>
    </source>
</reference>
<dbReference type="EMBL" id="JAAIUW010000013">
    <property type="protein sequence ID" value="KAF7802058.1"/>
    <property type="molecule type" value="Genomic_DNA"/>
</dbReference>